<dbReference type="InterPro" id="IPR006595">
    <property type="entry name" value="CTLH_C"/>
</dbReference>
<feature type="compositionally biased region" description="Polar residues" evidence="1">
    <location>
        <begin position="1165"/>
        <end position="1199"/>
    </location>
</feature>
<feature type="compositionally biased region" description="Basic and acidic residues" evidence="1">
    <location>
        <begin position="1537"/>
        <end position="1558"/>
    </location>
</feature>
<dbReference type="CDD" id="cd16659">
    <property type="entry name" value="RING-Ubox_Emp"/>
    <property type="match status" value="1"/>
</dbReference>
<feature type="compositionally biased region" description="Basic and acidic residues" evidence="1">
    <location>
        <begin position="1594"/>
        <end position="1609"/>
    </location>
</feature>
<feature type="region of interest" description="Disordered" evidence="1">
    <location>
        <begin position="378"/>
        <end position="415"/>
    </location>
</feature>
<feature type="region of interest" description="Disordered" evidence="1">
    <location>
        <begin position="1090"/>
        <end position="1207"/>
    </location>
</feature>
<feature type="compositionally biased region" description="Basic and acidic residues" evidence="1">
    <location>
        <begin position="1479"/>
        <end position="1492"/>
    </location>
</feature>
<proteinExistence type="predicted"/>
<feature type="region of interest" description="Disordered" evidence="1">
    <location>
        <begin position="1515"/>
        <end position="1654"/>
    </location>
</feature>
<feature type="compositionally biased region" description="Basic and acidic residues" evidence="1">
    <location>
        <begin position="1090"/>
        <end position="1108"/>
    </location>
</feature>
<evidence type="ECO:0000259" key="2">
    <source>
        <dbReference type="PROSITE" id="PS50897"/>
    </source>
</evidence>
<sequence length="1654" mass="183744">MLMVFCKTGQQLLKSLKNLADSKFEFQLRLQEYVELVRAEEHLRAITYARKYLAPWAATHMKEMQRVFAIVAFKGNPECAVYKIFFEPKQWDYLVEQFKQEFCRLYGMPLEPLLNIFLQAGLSSLKTPHCYEDDCTKEDPLSQESFRKLALPLPYSKQHHSKLVCYITKELMDTENPPQVLPNGYALEEMAKRNGGKITCPRTGLVCNYLELLLRNLRNTFPSLPLSKISFSLFLSYQLDFDGRELGQLCSTLGLKLLFCNSINGFSVTLIDCFIRNSLFCFLDLDIKDSIKMRVSFSYLDYLHNEIVTGYILVIIHPSFGFSLLIPRPVSRRARANLGVMPVSGNEETGVKSLTQQSSLNIAGVPIKKRRFIWPPSPPLEEQSVPLVENDSAPKEPGSTSKESTPSNSSVAASSDLSDAVNNFVAEENKNSLDSIVQMNAENCSGGEVKAQNLATLSDSLAKFGKQEKPVVEEKSGNTLLISAKTELNLESNKGSGLNAGKEICSQQILKGKCKSETPIVSVTSQSSLGLKERDVSSLECCSNDGRQNNENVGAVSLNLSLSEGETGVLQKRDNILATDSTDVFANRLNWDLNTIMDTWDGSSSDEHAAQVTADGWNRFGVKCDITTERVGTGIVNDRQLLDGIGCKSSFPQTFLACAKEYRSEDSLHLRLSPSFPSFNLSQEHFSSSAANKESCIVPKISLAGSLLSAGNATMANSRSIKSEPIDGSLKHDLRGAKVNPFDFFVKRELVEKRSPEASKTSAFGSLKLVGHGVIKPEPVHDGKPETPGTVGGALIQPDKQVLQSQDTGEQSPCSSSKQVLEVQVSTGQPSCSTDNQVRESQDILVKPACSTDLSISSNASDCLEYTTSVEGALLRNTMPKETPESAGQVSSEMGSIPVGHTGKELEAYVKIDSAVTKDRNGDALEQCELKFTEEVPAGSHGNVDCSVTDEEKINLSGDMIEEDSYGSGFESDCNTMSMDIDEERQEHEFEDGEVRDSHLQAAEECQKCEEKDVIRDNSEHEKANSGLTGDDHHISSLVEENDSKKELSENIEVIVKECITRTIEDADNASVKETPTVEMPTCGTVQERETTTIQRKSLDMSGKKDDQVGQGTELSSGEDTTAGQGVLVSVEQGSDENIKTNSMEKNELPELEGSLNGSDMAKDVSSSRSRIINLPRASNSSSPSKTRSMSGKPFSSYQERLPDVPLEGGKLHPLGRFSRDRHQEHFPRNSRMNFARGRGRISSRIDTLRGDRDSERNYASEFYSGSSDFAVRRRKYASAVVEADSESMNYNITPDGSFVGNARGGRKLLDDETPVFRNVPSRRRSPGGRDVPAARGIQMVHRVPRNIGEEGSEVMGARHGENMRGFPDDGTEQAFRRPQPSYEGLDGHFHQGTRNYSSVHRRAPPQFRSKSPIRSRSPGPWSSARRRSPDGFGGTSELSNRRSPIYSMGRIRSPDQPGFPREMVVRRHGSPQFLSRPTDTREMDPGHDPGHSRSIISNRGQTGRFFLRNNRRFGITGPRERTNSDEFFGGPIHSGRFHDLGGDGNVEDRRRFSERRGPVRSFKPPFNGSGSENFHPEDGPRPFRFFAEDDPEFHERTNFREREFDGRIRNRPGNSPRRPRDIEEQEGNYRHGRQVLDDDGFDSISRMKRKRFE</sequence>
<feature type="region of interest" description="Disordered" evidence="1">
    <location>
        <begin position="1012"/>
        <end position="1037"/>
    </location>
</feature>
<dbReference type="SMART" id="SM00757">
    <property type="entry name" value="CRA"/>
    <property type="match status" value="1"/>
</dbReference>
<gene>
    <name evidence="3" type="ORF">SVIM_LOCUS264625</name>
</gene>
<dbReference type="InterPro" id="IPR013144">
    <property type="entry name" value="CRA_dom"/>
</dbReference>
<name>A0A6N2M1G0_SALVM</name>
<reference evidence="3" key="1">
    <citation type="submission" date="2019-03" db="EMBL/GenBank/DDBJ databases">
        <authorList>
            <person name="Mank J."/>
            <person name="Almeida P."/>
        </authorList>
    </citation>
    <scope>NUCLEOTIDE SEQUENCE</scope>
    <source>
        <strain evidence="3">78183</strain>
    </source>
</reference>
<dbReference type="PANTHER" id="PTHR34536:SF4">
    <property type="entry name" value="BTZ DOMAIN-CONTAINING PROTEIN"/>
    <property type="match status" value="1"/>
</dbReference>
<feature type="domain" description="CTLH" evidence="2">
    <location>
        <begin position="21"/>
        <end position="44"/>
    </location>
</feature>
<dbReference type="InterPro" id="IPR024964">
    <property type="entry name" value="CTLH/CRA"/>
</dbReference>
<protein>
    <recommendedName>
        <fullName evidence="2">CTLH domain-containing protein</fullName>
    </recommendedName>
</protein>
<dbReference type="PROSITE" id="PS50897">
    <property type="entry name" value="CTLH"/>
    <property type="match status" value="1"/>
</dbReference>
<organism evidence="3">
    <name type="scientific">Salix viminalis</name>
    <name type="common">Common osier</name>
    <name type="synonym">Basket willow</name>
    <dbReference type="NCBI Taxonomy" id="40686"/>
    <lineage>
        <taxon>Eukaryota</taxon>
        <taxon>Viridiplantae</taxon>
        <taxon>Streptophyta</taxon>
        <taxon>Embryophyta</taxon>
        <taxon>Tracheophyta</taxon>
        <taxon>Spermatophyta</taxon>
        <taxon>Magnoliopsida</taxon>
        <taxon>eudicotyledons</taxon>
        <taxon>Gunneridae</taxon>
        <taxon>Pentapetalae</taxon>
        <taxon>rosids</taxon>
        <taxon>fabids</taxon>
        <taxon>Malpighiales</taxon>
        <taxon>Salicaceae</taxon>
        <taxon>Saliceae</taxon>
        <taxon>Salix</taxon>
    </lineage>
</organism>
<dbReference type="PANTHER" id="PTHR34536">
    <property type="entry name" value="DENTIN SIALOPHOSPHOPROTEIN-LIKE PROTEIN"/>
    <property type="match status" value="1"/>
</dbReference>
<feature type="compositionally biased region" description="Low complexity" evidence="1">
    <location>
        <begin position="399"/>
        <end position="415"/>
    </location>
</feature>
<evidence type="ECO:0000256" key="1">
    <source>
        <dbReference type="SAM" id="MobiDB-lite"/>
    </source>
</evidence>
<feature type="compositionally biased region" description="Polar residues" evidence="1">
    <location>
        <begin position="1110"/>
        <end position="1124"/>
    </location>
</feature>
<accession>A0A6N2M1G0</accession>
<dbReference type="EMBL" id="CAADRP010001596">
    <property type="protein sequence ID" value="VFU43434.1"/>
    <property type="molecule type" value="Genomic_DNA"/>
</dbReference>
<feature type="compositionally biased region" description="Basic and acidic residues" evidence="1">
    <location>
        <begin position="1012"/>
        <end position="1035"/>
    </location>
</feature>
<feature type="region of interest" description="Disordered" evidence="1">
    <location>
        <begin position="1365"/>
        <end position="1500"/>
    </location>
</feature>
<feature type="region of interest" description="Disordered" evidence="1">
    <location>
        <begin position="775"/>
        <end position="794"/>
    </location>
</feature>
<feature type="compositionally biased region" description="Basic and acidic residues" evidence="1">
    <location>
        <begin position="1137"/>
        <end position="1149"/>
    </location>
</feature>
<evidence type="ECO:0000313" key="3">
    <source>
        <dbReference type="EMBL" id="VFU43434.1"/>
    </source>
</evidence>
<dbReference type="Pfam" id="PF10607">
    <property type="entry name" value="CTLH"/>
    <property type="match status" value="1"/>
</dbReference>